<evidence type="ECO:0000313" key="2">
    <source>
        <dbReference type="Proteomes" id="UP000765509"/>
    </source>
</evidence>
<gene>
    <name evidence="1" type="ORF">O181_068080</name>
</gene>
<proteinExistence type="predicted"/>
<name>A0A9Q3F0B6_9BASI</name>
<dbReference type="AlphaFoldDB" id="A0A9Q3F0B6"/>
<dbReference type="Proteomes" id="UP000765509">
    <property type="component" value="Unassembled WGS sequence"/>
</dbReference>
<protein>
    <submittedName>
        <fullName evidence="1">Uncharacterized protein</fullName>
    </submittedName>
</protein>
<sequence>MEIRSPQLELETLPAQYYEYRRGEEEVYLLSPWRMNKNIDDKKKEPPSLRFIFPMDLPIHPTNPPGIHDMMKEEGPYSHGRDEVKLQNHLLQHLESLGRIHL</sequence>
<organism evidence="1 2">
    <name type="scientific">Austropuccinia psidii MF-1</name>
    <dbReference type="NCBI Taxonomy" id="1389203"/>
    <lineage>
        <taxon>Eukaryota</taxon>
        <taxon>Fungi</taxon>
        <taxon>Dikarya</taxon>
        <taxon>Basidiomycota</taxon>
        <taxon>Pucciniomycotina</taxon>
        <taxon>Pucciniomycetes</taxon>
        <taxon>Pucciniales</taxon>
        <taxon>Sphaerophragmiaceae</taxon>
        <taxon>Austropuccinia</taxon>
    </lineage>
</organism>
<dbReference type="EMBL" id="AVOT02034301">
    <property type="protein sequence ID" value="MBW0528365.1"/>
    <property type="molecule type" value="Genomic_DNA"/>
</dbReference>
<comment type="caution">
    <text evidence="1">The sequence shown here is derived from an EMBL/GenBank/DDBJ whole genome shotgun (WGS) entry which is preliminary data.</text>
</comment>
<keyword evidence="2" id="KW-1185">Reference proteome</keyword>
<accession>A0A9Q3F0B6</accession>
<evidence type="ECO:0000313" key="1">
    <source>
        <dbReference type="EMBL" id="MBW0528365.1"/>
    </source>
</evidence>
<reference evidence="1" key="1">
    <citation type="submission" date="2021-03" db="EMBL/GenBank/DDBJ databases">
        <title>Draft genome sequence of rust myrtle Austropuccinia psidii MF-1, a brazilian biotype.</title>
        <authorList>
            <person name="Quecine M.C."/>
            <person name="Pachon D.M.R."/>
            <person name="Bonatelli M.L."/>
            <person name="Correr F.H."/>
            <person name="Franceschini L.M."/>
            <person name="Leite T.F."/>
            <person name="Margarido G.R.A."/>
            <person name="Almeida C.A."/>
            <person name="Ferrarezi J.A."/>
            <person name="Labate C.A."/>
        </authorList>
    </citation>
    <scope>NUCLEOTIDE SEQUENCE</scope>
    <source>
        <strain evidence="1">MF-1</strain>
    </source>
</reference>